<comment type="caution">
    <text evidence="7">The sequence shown here is derived from an EMBL/GenBank/DDBJ whole genome shotgun (WGS) entry which is preliminary data.</text>
</comment>
<dbReference type="Pfam" id="PF01025">
    <property type="entry name" value="GrpE"/>
    <property type="match status" value="1"/>
</dbReference>
<reference evidence="7 8" key="1">
    <citation type="submission" date="2024-04" db="EMBL/GenBank/DDBJ databases">
        <title>Albibacterium profundi sp. nov., isolated from sediment of the Challenger Deep of Mariana Trench.</title>
        <authorList>
            <person name="Wang Y."/>
        </authorList>
    </citation>
    <scope>NUCLEOTIDE SEQUENCE [LARGE SCALE GENOMIC DNA]</scope>
    <source>
        <strain evidence="7 8">RHL897</strain>
    </source>
</reference>
<dbReference type="EMBL" id="JBBVGT010000003">
    <property type="protein sequence ID" value="MFB5946757.1"/>
    <property type="molecule type" value="Genomic_DNA"/>
</dbReference>
<dbReference type="PRINTS" id="PR00773">
    <property type="entry name" value="GRPEPROTEIN"/>
</dbReference>
<comment type="function">
    <text evidence="3 4">Participates actively in the response to hyperosmotic and heat shock by preventing the aggregation of stress-denatured proteins, in association with DnaK and GrpE. It is the nucleotide exchange factor for DnaK and may function as a thermosensor. Unfolded proteins bind initially to DnaJ; upon interaction with the DnaJ-bound protein, DnaK hydrolyzes its bound ATP, resulting in the formation of a stable complex. GrpE releases ADP from DnaK; ATP binding to DnaK triggers the release of the substrate protein, thus completing the reaction cycle. Several rounds of ATP-dependent interactions between DnaJ, DnaK and GrpE are required for fully efficient folding.</text>
</comment>
<evidence type="ECO:0000256" key="2">
    <source>
        <dbReference type="ARBA" id="ARBA00023186"/>
    </source>
</evidence>
<dbReference type="PROSITE" id="PS01071">
    <property type="entry name" value="GRPE"/>
    <property type="match status" value="1"/>
</dbReference>
<name>A0ABV5CGS7_9SPHI</name>
<feature type="compositionally biased region" description="Basic and acidic residues" evidence="6">
    <location>
        <begin position="1"/>
        <end position="16"/>
    </location>
</feature>
<evidence type="ECO:0000256" key="3">
    <source>
        <dbReference type="HAMAP-Rule" id="MF_01151"/>
    </source>
</evidence>
<comment type="subcellular location">
    <subcellularLocation>
        <location evidence="3">Cytoplasm</location>
    </subcellularLocation>
</comment>
<dbReference type="PANTHER" id="PTHR21237">
    <property type="entry name" value="GRPE PROTEIN"/>
    <property type="match status" value="1"/>
</dbReference>
<dbReference type="InterPro" id="IPR009012">
    <property type="entry name" value="GrpE_head"/>
</dbReference>
<keyword evidence="3" id="KW-0963">Cytoplasm</keyword>
<keyword evidence="3 4" id="KW-0346">Stress response</keyword>
<comment type="similarity">
    <text evidence="1 3 5">Belongs to the GrpE family.</text>
</comment>
<feature type="region of interest" description="Disordered" evidence="6">
    <location>
        <begin position="1"/>
        <end position="49"/>
    </location>
</feature>
<dbReference type="Gene3D" id="3.90.20.20">
    <property type="match status" value="1"/>
</dbReference>
<organism evidence="7 8">
    <name type="scientific">Albibacterium profundi</name>
    <dbReference type="NCBI Taxonomy" id="3134906"/>
    <lineage>
        <taxon>Bacteria</taxon>
        <taxon>Pseudomonadati</taxon>
        <taxon>Bacteroidota</taxon>
        <taxon>Sphingobacteriia</taxon>
        <taxon>Sphingobacteriales</taxon>
        <taxon>Sphingobacteriaceae</taxon>
        <taxon>Albibacterium</taxon>
    </lineage>
</organism>
<evidence type="ECO:0000256" key="5">
    <source>
        <dbReference type="RuleBase" id="RU004478"/>
    </source>
</evidence>
<dbReference type="Proteomes" id="UP001580928">
    <property type="component" value="Unassembled WGS sequence"/>
</dbReference>
<evidence type="ECO:0000256" key="4">
    <source>
        <dbReference type="RuleBase" id="RU000639"/>
    </source>
</evidence>
<comment type="subunit">
    <text evidence="3">Homodimer.</text>
</comment>
<feature type="compositionally biased region" description="Acidic residues" evidence="6">
    <location>
        <begin position="34"/>
        <end position="47"/>
    </location>
</feature>
<dbReference type="SUPFAM" id="SSF58014">
    <property type="entry name" value="Coiled-coil domain of nucleotide exchange factor GrpE"/>
    <property type="match status" value="1"/>
</dbReference>
<dbReference type="SUPFAM" id="SSF51064">
    <property type="entry name" value="Head domain of nucleotide exchange factor GrpE"/>
    <property type="match status" value="1"/>
</dbReference>
<evidence type="ECO:0000313" key="7">
    <source>
        <dbReference type="EMBL" id="MFB5946757.1"/>
    </source>
</evidence>
<dbReference type="RefSeq" id="WP_375558286.1">
    <property type="nucleotide sequence ID" value="NZ_JBBVGT010000003.1"/>
</dbReference>
<evidence type="ECO:0000256" key="1">
    <source>
        <dbReference type="ARBA" id="ARBA00009054"/>
    </source>
</evidence>
<gene>
    <name evidence="3" type="primary">grpE</name>
    <name evidence="7" type="ORF">WKR92_13065</name>
</gene>
<accession>A0ABV5CGS7</accession>
<dbReference type="InterPro" id="IPR000740">
    <property type="entry name" value="GrpE"/>
</dbReference>
<evidence type="ECO:0000313" key="8">
    <source>
        <dbReference type="Proteomes" id="UP001580928"/>
    </source>
</evidence>
<dbReference type="HAMAP" id="MF_01151">
    <property type="entry name" value="GrpE"/>
    <property type="match status" value="1"/>
</dbReference>
<dbReference type="Gene3D" id="2.30.22.10">
    <property type="entry name" value="Head domain of nucleotide exchange factor GrpE"/>
    <property type="match status" value="1"/>
</dbReference>
<dbReference type="InterPro" id="IPR013805">
    <property type="entry name" value="GrpE_CC"/>
</dbReference>
<protein>
    <recommendedName>
        <fullName evidence="3 4">Protein GrpE</fullName>
    </recommendedName>
    <alternativeName>
        <fullName evidence="3">HSP-70 cofactor</fullName>
    </alternativeName>
</protein>
<evidence type="ECO:0000256" key="6">
    <source>
        <dbReference type="SAM" id="MobiDB-lite"/>
    </source>
</evidence>
<keyword evidence="2 3" id="KW-0143">Chaperone</keyword>
<dbReference type="CDD" id="cd00446">
    <property type="entry name" value="GrpE"/>
    <property type="match status" value="1"/>
</dbReference>
<proteinExistence type="inferred from homology"/>
<keyword evidence="8" id="KW-1185">Reference proteome</keyword>
<sequence length="193" mass="21780">MEDKNKEEHLDNKNITDELESVNEARKHAKNVADSEESSDDTADSPEDTLKKELAEANDKYVRLYAEFDNFKRRSSKERIEFLQSAGKDVIGDLLPVIDDFDRALKAAENTDNIDSVREGILLISQKLKKTLELKGLKPMESINQPFDADLHEAVTKIPAPSDDLKGKVIDEVEKGYFLNDKVLRYAKVVVGS</sequence>
<dbReference type="PANTHER" id="PTHR21237:SF23">
    <property type="entry name" value="GRPE PROTEIN HOMOLOG, MITOCHONDRIAL"/>
    <property type="match status" value="1"/>
</dbReference>